<dbReference type="PANTHER" id="PTHR33418:SF1">
    <property type="entry name" value="HELICASE-ASSOCIATED DOMAIN-CONTAINING PROTEIN"/>
    <property type="match status" value="1"/>
</dbReference>
<keyword evidence="3" id="KW-1185">Reference proteome</keyword>
<gene>
    <name evidence="2" type="ORF">Vretifemale_4625</name>
</gene>
<evidence type="ECO:0000256" key="1">
    <source>
        <dbReference type="SAM" id="MobiDB-lite"/>
    </source>
</evidence>
<dbReference type="Pfam" id="PF03457">
    <property type="entry name" value="HA"/>
    <property type="match status" value="2"/>
</dbReference>
<reference evidence="2" key="1">
    <citation type="journal article" date="2021" name="Proc. Natl. Acad. Sci. U.S.A.">
        <title>Three genomes in the algal genus Volvox reveal the fate of a haploid sex-determining region after a transition to homothallism.</title>
        <authorList>
            <person name="Yamamoto K."/>
            <person name="Hamaji T."/>
            <person name="Kawai-Toyooka H."/>
            <person name="Matsuzaki R."/>
            <person name="Takahashi F."/>
            <person name="Nishimura Y."/>
            <person name="Kawachi M."/>
            <person name="Noguchi H."/>
            <person name="Minakuchi Y."/>
            <person name="Umen J.G."/>
            <person name="Toyoda A."/>
            <person name="Nozaki H."/>
        </authorList>
    </citation>
    <scope>NUCLEOTIDE SEQUENCE</scope>
    <source>
        <strain evidence="2">NIES-3786</strain>
    </source>
</reference>
<organism evidence="2 3">
    <name type="scientific">Volvox reticuliferus</name>
    <dbReference type="NCBI Taxonomy" id="1737510"/>
    <lineage>
        <taxon>Eukaryota</taxon>
        <taxon>Viridiplantae</taxon>
        <taxon>Chlorophyta</taxon>
        <taxon>core chlorophytes</taxon>
        <taxon>Chlorophyceae</taxon>
        <taxon>CS clade</taxon>
        <taxon>Chlamydomonadales</taxon>
        <taxon>Volvocaceae</taxon>
        <taxon>Volvox</taxon>
    </lineage>
</organism>
<dbReference type="Proteomes" id="UP000747110">
    <property type="component" value="Unassembled WGS sequence"/>
</dbReference>
<comment type="caution">
    <text evidence="2">The sequence shown here is derived from an EMBL/GenBank/DDBJ whole genome shotgun (WGS) entry which is preliminary data.</text>
</comment>
<dbReference type="EMBL" id="BNCP01000006">
    <property type="protein sequence ID" value="GIL74821.1"/>
    <property type="molecule type" value="Genomic_DNA"/>
</dbReference>
<dbReference type="InterPro" id="IPR005114">
    <property type="entry name" value="Helicase_assoc"/>
</dbReference>
<dbReference type="Gene3D" id="6.10.140.530">
    <property type="match status" value="2"/>
</dbReference>
<feature type="region of interest" description="Disordered" evidence="1">
    <location>
        <begin position="201"/>
        <end position="263"/>
    </location>
</feature>
<name>A0A8J4D6F2_9CHLO</name>
<dbReference type="PANTHER" id="PTHR33418">
    <property type="entry name" value="HELICASE-ASSOCIATED"/>
    <property type="match status" value="1"/>
</dbReference>
<dbReference type="AlphaFoldDB" id="A0A8J4D6F2"/>
<dbReference type="OrthoDB" id="43285at2759"/>
<evidence type="ECO:0000313" key="2">
    <source>
        <dbReference type="EMBL" id="GIL74821.1"/>
    </source>
</evidence>
<accession>A0A8J4D6F2</accession>
<protein>
    <submittedName>
        <fullName evidence="2">Uncharacterized protein</fullName>
    </submittedName>
</protein>
<evidence type="ECO:0000313" key="3">
    <source>
        <dbReference type="Proteomes" id="UP000747110"/>
    </source>
</evidence>
<sequence length="426" mass="45753">MLISSRRLACLGHGNAKPRMRRSAAIERSAVSVNVRQLLDSFWEARGVLDPVHRKRLVDAAEALDAEVVHPLSSAPLSADSPLPGLPASWQLEESTPEVLAASRRLLALQQMLGGGLAADSSSSTSTSRSGGAIDVVWMVVREPGLLAADLTQLTGRLLEMKIATYGVDVDVLKVIEAQPALLLSDRWRLDLESLQAAARHAATSTAPVPSPPPRAADREKPPNGSGSGNTTSGMGSGSGSEFAERSTSGGAPNGAVATPTGGGVAATTGTVQQLVQAWQYGIASDGDQEWASRLTQLGEYRARYGDTCVGFRDGDDPELSRWATKQRADQRRGELAPERLGQLTALGFHFDGEEAEWCRWFSELLEFKRLTGHASPMPLVTGCDMYLINWCSVQRIARRSRVLSESRIQRLDEAGFDWTGADPLS</sequence>
<proteinExistence type="predicted"/>
<feature type="compositionally biased region" description="Low complexity" evidence="1">
    <location>
        <begin position="250"/>
        <end position="263"/>
    </location>
</feature>